<organism evidence="5 6">
    <name type="scientific">Saccharothrix syringae</name>
    <name type="common">Nocardiopsis syringae</name>
    <dbReference type="NCBI Taxonomy" id="103733"/>
    <lineage>
        <taxon>Bacteria</taxon>
        <taxon>Bacillati</taxon>
        <taxon>Actinomycetota</taxon>
        <taxon>Actinomycetes</taxon>
        <taxon>Pseudonocardiales</taxon>
        <taxon>Pseudonocardiaceae</taxon>
        <taxon>Saccharothrix</taxon>
    </lineage>
</organism>
<name>A0A5Q0H6Z9_SACSY</name>
<dbReference type="Pfam" id="PF00378">
    <property type="entry name" value="ECH_1"/>
    <property type="match status" value="1"/>
</dbReference>
<accession>A0A5Q0H6Z9</accession>
<dbReference type="SUPFAM" id="SSF52096">
    <property type="entry name" value="ClpP/crotonase"/>
    <property type="match status" value="1"/>
</dbReference>
<dbReference type="EMBL" id="CP034550">
    <property type="protein sequence ID" value="QFZ21997.1"/>
    <property type="molecule type" value="Genomic_DNA"/>
</dbReference>
<keyword evidence="3" id="KW-0456">Lyase</keyword>
<dbReference type="GO" id="GO:0016829">
    <property type="term" value="F:lyase activity"/>
    <property type="evidence" value="ECO:0007669"/>
    <property type="project" value="UniProtKB-KW"/>
</dbReference>
<dbReference type="CDD" id="cd06558">
    <property type="entry name" value="crotonase-like"/>
    <property type="match status" value="1"/>
</dbReference>
<dbReference type="Proteomes" id="UP000325787">
    <property type="component" value="Chromosome"/>
</dbReference>
<protein>
    <submittedName>
        <fullName evidence="5">Enoyl-CoA hydratase/isomerase family protein</fullName>
    </submittedName>
</protein>
<keyword evidence="2" id="KW-0443">Lipid metabolism</keyword>
<dbReference type="RefSeq" id="WP_033433351.1">
    <property type="nucleotide sequence ID" value="NZ_CP034550.1"/>
</dbReference>
<evidence type="ECO:0000256" key="4">
    <source>
        <dbReference type="RuleBase" id="RU003707"/>
    </source>
</evidence>
<dbReference type="Gene3D" id="3.90.226.10">
    <property type="entry name" value="2-enoyl-CoA Hydratase, Chain A, domain 1"/>
    <property type="match status" value="1"/>
</dbReference>
<keyword evidence="5" id="KW-0413">Isomerase</keyword>
<evidence type="ECO:0000313" key="6">
    <source>
        <dbReference type="Proteomes" id="UP000325787"/>
    </source>
</evidence>
<dbReference type="InterPro" id="IPR029045">
    <property type="entry name" value="ClpP/crotonase-like_dom_sf"/>
</dbReference>
<dbReference type="GO" id="GO:0016853">
    <property type="term" value="F:isomerase activity"/>
    <property type="evidence" value="ECO:0007669"/>
    <property type="project" value="UniProtKB-KW"/>
</dbReference>
<comment type="similarity">
    <text evidence="1 4">Belongs to the enoyl-CoA hydratase/isomerase family.</text>
</comment>
<dbReference type="OrthoDB" id="341912at2"/>
<evidence type="ECO:0000256" key="2">
    <source>
        <dbReference type="ARBA" id="ARBA00023098"/>
    </source>
</evidence>
<dbReference type="PROSITE" id="PS00166">
    <property type="entry name" value="ENOYL_COA_HYDRATASE"/>
    <property type="match status" value="1"/>
</dbReference>
<reference evidence="6" key="1">
    <citation type="journal article" date="2021" name="Curr. Microbiol.">
        <title>Complete genome of nocamycin-producing strain Saccharothrix syringae NRRL B-16468 reveals the biosynthetic potential for secondary metabolites.</title>
        <authorList>
            <person name="Mo X."/>
            <person name="Yang S."/>
        </authorList>
    </citation>
    <scope>NUCLEOTIDE SEQUENCE [LARGE SCALE GENOMIC DNA]</scope>
    <source>
        <strain evidence="6">ATCC 51364 / DSM 43886 / JCM 6844 / KCTC 9398 / NBRC 14523 / NRRL B-16468 / INA 2240</strain>
    </source>
</reference>
<keyword evidence="6" id="KW-1185">Reference proteome</keyword>
<dbReference type="PANTHER" id="PTHR11941:SF169">
    <property type="entry name" value="(7AS)-7A-METHYL-1,5-DIOXO-2,3,5,6,7,7A-HEXAHYDRO-1H-INDENE-CARBOXYL-COA HYDROLASE"/>
    <property type="match status" value="1"/>
</dbReference>
<dbReference type="KEGG" id="ssyi:EKG83_35390"/>
<proteinExistence type="inferred from homology"/>
<sequence>MSAPTAIDAGLLERGGVRLEVAGARATITLDRPDVLNAQTPSTWAALRTIGEQLDPDVRVVVVRGSGRAFSAGLDRRMFTGGQVAGEPGLAEITARGPEAGAELIAEFQEGFRWLRDPARVTVAAVRGHAIGAGFQLALACDLRVAADDALFSMAETSLGLVPDLGGTLPLVRLVGYARAAEICLTGRRVGAEEALRIGLVNNVAAGDALDAAVDDLVTQLLRPLPGAVRETLALLTAAADGATEEEQLLAERTAQLRRLAELAALARPQS</sequence>
<evidence type="ECO:0000256" key="1">
    <source>
        <dbReference type="ARBA" id="ARBA00005254"/>
    </source>
</evidence>
<evidence type="ECO:0000256" key="3">
    <source>
        <dbReference type="ARBA" id="ARBA00023239"/>
    </source>
</evidence>
<gene>
    <name evidence="5" type="ORF">EKG83_35390</name>
</gene>
<dbReference type="GO" id="GO:0006635">
    <property type="term" value="P:fatty acid beta-oxidation"/>
    <property type="evidence" value="ECO:0007669"/>
    <property type="project" value="TreeGrafter"/>
</dbReference>
<dbReference type="InterPro" id="IPR001753">
    <property type="entry name" value="Enoyl-CoA_hydra/iso"/>
</dbReference>
<evidence type="ECO:0000313" key="5">
    <source>
        <dbReference type="EMBL" id="QFZ21997.1"/>
    </source>
</evidence>
<dbReference type="AlphaFoldDB" id="A0A5Q0H6Z9"/>
<dbReference type="PANTHER" id="PTHR11941">
    <property type="entry name" value="ENOYL-COA HYDRATASE-RELATED"/>
    <property type="match status" value="1"/>
</dbReference>
<dbReference type="InterPro" id="IPR018376">
    <property type="entry name" value="Enoyl-CoA_hyd/isom_CS"/>
</dbReference>